<proteinExistence type="predicted"/>
<dbReference type="NCBIfam" id="TIGR02593">
    <property type="entry name" value="CRISPR_cas5"/>
    <property type="match status" value="1"/>
</dbReference>
<gene>
    <name evidence="2" type="ordered locus">Dtox_4289</name>
</gene>
<keyword evidence="1" id="KW-0051">Antiviral defense</keyword>
<dbReference type="GO" id="GO:0051607">
    <property type="term" value="P:defense response to virus"/>
    <property type="evidence" value="ECO:0007669"/>
    <property type="project" value="UniProtKB-KW"/>
</dbReference>
<evidence type="ECO:0000313" key="3">
    <source>
        <dbReference type="Proteomes" id="UP000002217"/>
    </source>
</evidence>
<dbReference type="KEGG" id="dae:Dtox_4289"/>
<dbReference type="InterPro" id="IPR013422">
    <property type="entry name" value="CRISPR-assoc_prot_Cas5_N"/>
</dbReference>
<dbReference type="Proteomes" id="UP000002217">
    <property type="component" value="Chromosome"/>
</dbReference>
<evidence type="ECO:0000313" key="2">
    <source>
        <dbReference type="EMBL" id="ACV64956.1"/>
    </source>
</evidence>
<organism evidence="2 3">
    <name type="scientific">Desulfofarcimen acetoxidans (strain ATCC 49208 / DSM 771 / KCTC 5769 / VKM B-1644 / 5575)</name>
    <name type="common">Desulfotomaculum acetoxidans</name>
    <dbReference type="NCBI Taxonomy" id="485916"/>
    <lineage>
        <taxon>Bacteria</taxon>
        <taxon>Bacillati</taxon>
        <taxon>Bacillota</taxon>
        <taxon>Clostridia</taxon>
        <taxon>Eubacteriales</taxon>
        <taxon>Peptococcaceae</taxon>
        <taxon>Desulfofarcimen</taxon>
    </lineage>
</organism>
<name>C8VZL1_DESAS</name>
<dbReference type="GO" id="GO:0043571">
    <property type="term" value="P:maintenance of CRISPR repeat elements"/>
    <property type="evidence" value="ECO:0007669"/>
    <property type="project" value="InterPro"/>
</dbReference>
<accession>C8VZL1</accession>
<dbReference type="eggNOG" id="COG1688">
    <property type="taxonomic scope" value="Bacteria"/>
</dbReference>
<protein>
    <submittedName>
        <fullName evidence="2">CRISPR-associated protein Cas5</fullName>
    </submittedName>
</protein>
<dbReference type="Pfam" id="PF09704">
    <property type="entry name" value="Cas_Cas5d"/>
    <property type="match status" value="1"/>
</dbReference>
<dbReference type="EMBL" id="CP001720">
    <property type="protein sequence ID" value="ACV64956.1"/>
    <property type="molecule type" value="Genomic_DNA"/>
</dbReference>
<evidence type="ECO:0000256" key="1">
    <source>
        <dbReference type="ARBA" id="ARBA00023118"/>
    </source>
</evidence>
<keyword evidence="3" id="KW-1185">Reference proteome</keyword>
<dbReference type="InterPro" id="IPR021124">
    <property type="entry name" value="CRISPR-assoc_prot_Cas5"/>
</dbReference>
<reference evidence="2 3" key="1">
    <citation type="journal article" date="2009" name="Stand. Genomic Sci.">
        <title>Complete genome sequence of Desulfotomaculum acetoxidans type strain (5575).</title>
        <authorList>
            <person name="Spring S."/>
            <person name="Lapidus A."/>
            <person name="Schroder M."/>
            <person name="Gleim D."/>
            <person name="Sims D."/>
            <person name="Meincke L."/>
            <person name="Glavina Del Rio T."/>
            <person name="Tice H."/>
            <person name="Copeland A."/>
            <person name="Cheng J.F."/>
            <person name="Lucas S."/>
            <person name="Chen F."/>
            <person name="Nolan M."/>
            <person name="Bruce D."/>
            <person name="Goodwin L."/>
            <person name="Pitluck S."/>
            <person name="Ivanova N."/>
            <person name="Mavromatis K."/>
            <person name="Mikhailova N."/>
            <person name="Pati A."/>
            <person name="Chen A."/>
            <person name="Palaniappan K."/>
            <person name="Land M."/>
            <person name="Hauser L."/>
            <person name="Chang Y.J."/>
            <person name="Jeffries C.D."/>
            <person name="Chain P."/>
            <person name="Saunders E."/>
            <person name="Brettin T."/>
            <person name="Detter J.C."/>
            <person name="Goker M."/>
            <person name="Bristow J."/>
            <person name="Eisen J.A."/>
            <person name="Markowitz V."/>
            <person name="Hugenholtz P."/>
            <person name="Kyrpides N.C."/>
            <person name="Klenk H.P."/>
            <person name="Han C."/>
        </authorList>
    </citation>
    <scope>NUCLEOTIDE SEQUENCE [LARGE SCALE GENOMIC DNA]</scope>
    <source>
        <strain evidence="3">ATCC 49208 / DSM 771 / VKM B-1644</strain>
    </source>
</reference>
<dbReference type="HOGENOM" id="CLU_090888_1_0_9"/>
<sequence length="253" mass="28414">MKIISFHLRGKMAHFRRYYANSSALSYSIPPRTTLIGIVAGLLGWERDKYYEIFSLNSCKVAVASCAPVKKCMQKLNLLMIKKAGDLNGSAEHHSQTATELIIPQNIRTGIIDYQVWLHHRDNKIMDMLGKLLQLEGRGYKSLGISLALGTVFNLGWVDDGCIIEGVEKEKSNDLSIASVIPVKKLIGIQTERMGADEYRLVKEEIPLEFDSQRHITERGLGNMMINLNSSPIPAGVESYVQLENGKCIMWME</sequence>
<dbReference type="AlphaFoldDB" id="C8VZL1"/>
<dbReference type="Gene3D" id="3.30.70.2660">
    <property type="match status" value="1"/>
</dbReference>
<dbReference type="RefSeq" id="WP_015759626.1">
    <property type="nucleotide sequence ID" value="NC_013216.1"/>
</dbReference>
<dbReference type="OrthoDB" id="1805474at2"/>
<dbReference type="STRING" id="485916.Dtox_4289"/>